<feature type="transmembrane region" description="Helical" evidence="6">
    <location>
        <begin position="272"/>
        <end position="292"/>
    </location>
</feature>
<dbReference type="PANTHER" id="PTHR30474:SF1">
    <property type="entry name" value="PEPTIDOGLYCAN GLYCOSYLTRANSFERASE MRDB"/>
    <property type="match status" value="1"/>
</dbReference>
<feature type="transmembrane region" description="Helical" evidence="6">
    <location>
        <begin position="301"/>
        <end position="318"/>
    </location>
</feature>
<evidence type="ECO:0000256" key="1">
    <source>
        <dbReference type="ARBA" id="ARBA00004141"/>
    </source>
</evidence>
<feature type="transmembrane region" description="Helical" evidence="6">
    <location>
        <begin position="338"/>
        <end position="360"/>
    </location>
</feature>
<proteinExistence type="predicted"/>
<comment type="subcellular location">
    <subcellularLocation>
        <location evidence="1">Membrane</location>
        <topology evidence="1">Multi-pass membrane protein</topology>
    </subcellularLocation>
</comment>
<dbReference type="InterPro" id="IPR001182">
    <property type="entry name" value="FtsW/RodA"/>
</dbReference>
<dbReference type="RefSeq" id="WP_194703112.1">
    <property type="nucleotide sequence ID" value="NZ_JADKNH010000011.1"/>
</dbReference>
<protein>
    <submittedName>
        <fullName evidence="7">Rod shape-determining protein RodA</fullName>
    </submittedName>
</protein>
<keyword evidence="2 6" id="KW-0812">Transmembrane</keyword>
<keyword evidence="3" id="KW-0133">Cell shape</keyword>
<organism evidence="7 8">
    <name type="scientific">Fusibacter ferrireducens</name>
    <dbReference type="NCBI Taxonomy" id="2785058"/>
    <lineage>
        <taxon>Bacteria</taxon>
        <taxon>Bacillati</taxon>
        <taxon>Bacillota</taxon>
        <taxon>Clostridia</taxon>
        <taxon>Eubacteriales</taxon>
        <taxon>Eubacteriales Family XII. Incertae Sedis</taxon>
        <taxon>Fusibacter</taxon>
    </lineage>
</organism>
<evidence type="ECO:0000256" key="4">
    <source>
        <dbReference type="ARBA" id="ARBA00022989"/>
    </source>
</evidence>
<evidence type="ECO:0000313" key="8">
    <source>
        <dbReference type="Proteomes" id="UP000614200"/>
    </source>
</evidence>
<feature type="transmembrane region" description="Helical" evidence="6">
    <location>
        <begin position="47"/>
        <end position="66"/>
    </location>
</feature>
<dbReference type="PANTHER" id="PTHR30474">
    <property type="entry name" value="CELL CYCLE PROTEIN"/>
    <property type="match status" value="1"/>
</dbReference>
<comment type="caution">
    <text evidence="7">The sequence shown here is derived from an EMBL/GenBank/DDBJ whole genome shotgun (WGS) entry which is preliminary data.</text>
</comment>
<feature type="transmembrane region" description="Helical" evidence="6">
    <location>
        <begin position="12"/>
        <end position="35"/>
    </location>
</feature>
<keyword evidence="8" id="KW-1185">Reference proteome</keyword>
<feature type="transmembrane region" description="Helical" evidence="6">
    <location>
        <begin position="183"/>
        <end position="199"/>
    </location>
</feature>
<feature type="transmembrane region" description="Helical" evidence="6">
    <location>
        <begin position="160"/>
        <end position="176"/>
    </location>
</feature>
<evidence type="ECO:0000313" key="7">
    <source>
        <dbReference type="EMBL" id="MBF4694872.1"/>
    </source>
</evidence>
<gene>
    <name evidence="7" type="primary">rodA</name>
    <name evidence="7" type="ORF">ISU02_17365</name>
</gene>
<dbReference type="Proteomes" id="UP000614200">
    <property type="component" value="Unassembled WGS sequence"/>
</dbReference>
<feature type="transmembrane region" description="Helical" evidence="6">
    <location>
        <begin position="136"/>
        <end position="154"/>
    </location>
</feature>
<dbReference type="EMBL" id="JADKNH010000011">
    <property type="protein sequence ID" value="MBF4694872.1"/>
    <property type="molecule type" value="Genomic_DNA"/>
</dbReference>
<feature type="transmembrane region" description="Helical" evidence="6">
    <location>
        <begin position="72"/>
        <end position="95"/>
    </location>
</feature>
<reference evidence="7 8" key="1">
    <citation type="submission" date="2020-11" db="EMBL/GenBank/DDBJ databases">
        <title>Fusibacter basophilias sp. nov.</title>
        <authorList>
            <person name="Qiu D."/>
        </authorList>
    </citation>
    <scope>NUCLEOTIDE SEQUENCE [LARGE SCALE GENOMIC DNA]</scope>
    <source>
        <strain evidence="7 8">Q10-2</strain>
    </source>
</reference>
<name>A0ABR9ZWM2_9FIRM</name>
<evidence type="ECO:0000256" key="2">
    <source>
        <dbReference type="ARBA" id="ARBA00022692"/>
    </source>
</evidence>
<dbReference type="Pfam" id="PF01098">
    <property type="entry name" value="FTSW_RODA_SPOVE"/>
    <property type="match status" value="1"/>
</dbReference>
<keyword evidence="5 6" id="KW-0472">Membrane</keyword>
<evidence type="ECO:0000256" key="3">
    <source>
        <dbReference type="ARBA" id="ARBA00022960"/>
    </source>
</evidence>
<sequence>MNFKKAITNFDYLLMAIILIIFSVGLVAIASATNVQIDGVTRQFKMQMISFAIGLVIVILMQLVDYEIFGEFYLSIFFVSIALLLLVYIPGLGVVRGGARSWIQIGSIDIQTSELAKIGYIIFFSKFLEKNHGVRTFMDILKCGVILLPFLVLVLKQPDLGSGLVFVLITFGMMFTNGLKYRYIALGGALSVLISPIIYKMMKSHQKERIDAFLNPEDLTLPGNYHVMQSKITIGSGQMYGKGIFQGVYHRLDYLPVQESDFIFAVFAEETGFVGGLALIVLYFMFLLRLLILSYRAKDEFGSNIIVGIIFMFAFQIIENIGMTMGVMPVTGITLPFFSYGASSIVTSMIAIGLVQTIYIRRKKGTFMY</sequence>
<dbReference type="NCBIfam" id="TIGR02210">
    <property type="entry name" value="rodA_shape"/>
    <property type="match status" value="1"/>
</dbReference>
<keyword evidence="4 6" id="KW-1133">Transmembrane helix</keyword>
<accession>A0ABR9ZWM2</accession>
<evidence type="ECO:0000256" key="6">
    <source>
        <dbReference type="SAM" id="Phobius"/>
    </source>
</evidence>
<evidence type="ECO:0000256" key="5">
    <source>
        <dbReference type="ARBA" id="ARBA00023136"/>
    </source>
</evidence>
<dbReference type="InterPro" id="IPR011923">
    <property type="entry name" value="RodA/MrdB"/>
</dbReference>